<keyword evidence="11" id="KW-1185">Reference proteome</keyword>
<evidence type="ECO:0000256" key="3">
    <source>
        <dbReference type="ARBA" id="ARBA00017411"/>
    </source>
</evidence>
<protein>
    <recommendedName>
        <fullName evidence="3">CST complex subunit STN1</fullName>
    </recommendedName>
    <alternativeName>
        <fullName evidence="8">Suppressor of cdc thirteen homolog</fullName>
    </alternativeName>
</protein>
<feature type="region of interest" description="Disordered" evidence="9">
    <location>
        <begin position="359"/>
        <end position="450"/>
    </location>
</feature>
<feature type="region of interest" description="Disordered" evidence="9">
    <location>
        <begin position="279"/>
        <end position="342"/>
    </location>
</feature>
<evidence type="ECO:0000256" key="1">
    <source>
        <dbReference type="ARBA" id="ARBA00004123"/>
    </source>
</evidence>
<feature type="compositionally biased region" description="Acidic residues" evidence="9">
    <location>
        <begin position="609"/>
        <end position="623"/>
    </location>
</feature>
<evidence type="ECO:0000313" key="11">
    <source>
        <dbReference type="Proteomes" id="UP001215151"/>
    </source>
</evidence>
<reference evidence="10" key="1">
    <citation type="submission" date="2022-11" db="EMBL/GenBank/DDBJ databases">
        <title>Genome Sequence of Cubamyces cubensis.</title>
        <authorList>
            <person name="Buettner E."/>
        </authorList>
    </citation>
    <scope>NUCLEOTIDE SEQUENCE</scope>
    <source>
        <strain evidence="10">MPL-01</strain>
    </source>
</reference>
<keyword evidence="7" id="KW-0539">Nucleus</keyword>
<sequence>MSATSTVVQSRSNISRSTSSILLSPSKRRRAGEAGPSGCHAPASLKESRDAGEKGEDDSSCVTPADIHKWTFTRAAVAPCFVRDVFEMRESGYKDMEFFWLGRIPCRTVHLVGLVVGVAVWDKRTIYTVDDGTGVVDCAYTHARAALPSPMKPKAKESHASKDKPRGNKPSFADYLPSSRAGPSTSATASKRAVTEPPPPPKPVARVGQSVHVVGRVVSRHDTRLLVVDEISRCTSFNDEPSHRLKVSELHRTRYHPVEKLPPFIPPPLPSVNYATQFYPPSQPGTPTKGHRTQVPGTPASVHSIASTTTSPSTAASASSPASNAGDVPQSPVRLRHPARLHTRDLTVHTLRIYIKHYMDNAPPPSRHPRRSSNSRSTSPSPTPRASQARRQDVHDTRTPTISRIGRNAARSEETPRPTKVRLPGGTSSSHAVPASDTEDEDDDAQLPEDDDQVYGYTLSHLRRVPELALLAKRIVKADAHRRDKEERKKAKAKAKAKAEAEGSQAKGKTKSSSSQSTSMDPKALAAGTKRLFRQAIRTLFQDGSIVLWDGPVRPLPTPMLDPLVPSSFSSALWKANTSVSSSMSTSTSQSQSQSQSQSKSSRSFPSYEDWDEDAPLSDPEPNEEAYIPLIPVYFSRVLERAITNIMDEAQKSAVVGDATPRPARKTTSLIERLRAQDAGVGTARSVPGPTAEELLAWLRSSDERWARVGVWSVEEALEWGRKEGRVWCVGKGRWEVCG</sequence>
<dbReference type="EMBL" id="JAPEVG010000765">
    <property type="protein sequence ID" value="KAJ8455490.1"/>
    <property type="molecule type" value="Genomic_DNA"/>
</dbReference>
<feature type="compositionally biased region" description="Low complexity" evidence="9">
    <location>
        <begin position="374"/>
        <end position="389"/>
    </location>
</feature>
<feature type="region of interest" description="Disordered" evidence="9">
    <location>
        <begin position="149"/>
        <end position="208"/>
    </location>
</feature>
<evidence type="ECO:0000256" key="2">
    <source>
        <dbReference type="ARBA" id="ARBA00004574"/>
    </source>
</evidence>
<feature type="region of interest" description="Disordered" evidence="9">
    <location>
        <begin position="582"/>
        <end position="623"/>
    </location>
</feature>
<feature type="region of interest" description="Disordered" evidence="9">
    <location>
        <begin position="1"/>
        <end position="59"/>
    </location>
</feature>
<evidence type="ECO:0000256" key="5">
    <source>
        <dbReference type="ARBA" id="ARBA00022895"/>
    </source>
</evidence>
<dbReference type="GO" id="GO:0000781">
    <property type="term" value="C:chromosome, telomeric region"/>
    <property type="evidence" value="ECO:0007669"/>
    <property type="project" value="UniProtKB-SubCell"/>
</dbReference>
<dbReference type="SUPFAM" id="SSF50249">
    <property type="entry name" value="Nucleic acid-binding proteins"/>
    <property type="match status" value="1"/>
</dbReference>
<feature type="compositionally biased region" description="Basic and acidic residues" evidence="9">
    <location>
        <begin position="154"/>
        <end position="166"/>
    </location>
</feature>
<evidence type="ECO:0000256" key="8">
    <source>
        <dbReference type="ARBA" id="ARBA00030039"/>
    </source>
</evidence>
<evidence type="ECO:0000313" key="10">
    <source>
        <dbReference type="EMBL" id="KAJ8455490.1"/>
    </source>
</evidence>
<accession>A0AAD7X3J8</accession>
<dbReference type="PANTHER" id="PTHR13989:SF33">
    <property type="entry name" value="CST COMPLEX SUBUNIT STN1"/>
    <property type="match status" value="1"/>
</dbReference>
<dbReference type="InterPro" id="IPR040260">
    <property type="entry name" value="RFA2-like"/>
</dbReference>
<feature type="compositionally biased region" description="Low complexity" evidence="9">
    <location>
        <begin position="306"/>
        <end position="323"/>
    </location>
</feature>
<feature type="compositionally biased region" description="Acidic residues" evidence="9">
    <location>
        <begin position="437"/>
        <end position="450"/>
    </location>
</feature>
<feature type="region of interest" description="Disordered" evidence="9">
    <location>
        <begin position="478"/>
        <end position="523"/>
    </location>
</feature>
<dbReference type="AlphaFoldDB" id="A0AAD7X3J8"/>
<keyword evidence="5" id="KW-0779">Telomere</keyword>
<dbReference type="GO" id="GO:0005634">
    <property type="term" value="C:nucleus"/>
    <property type="evidence" value="ECO:0007669"/>
    <property type="project" value="UniProtKB-SubCell"/>
</dbReference>
<feature type="compositionally biased region" description="Low complexity" evidence="9">
    <location>
        <begin position="582"/>
        <end position="607"/>
    </location>
</feature>
<dbReference type="GO" id="GO:0003677">
    <property type="term" value="F:DNA binding"/>
    <property type="evidence" value="ECO:0007669"/>
    <property type="project" value="UniProtKB-KW"/>
</dbReference>
<feature type="compositionally biased region" description="Low complexity" evidence="9">
    <location>
        <begin position="10"/>
        <end position="25"/>
    </location>
</feature>
<evidence type="ECO:0000256" key="4">
    <source>
        <dbReference type="ARBA" id="ARBA00022454"/>
    </source>
</evidence>
<feature type="compositionally biased region" description="Low complexity" evidence="9">
    <location>
        <begin position="502"/>
        <end position="519"/>
    </location>
</feature>
<dbReference type="Proteomes" id="UP001215151">
    <property type="component" value="Unassembled WGS sequence"/>
</dbReference>
<keyword evidence="4" id="KW-0158">Chromosome</keyword>
<evidence type="ECO:0000256" key="7">
    <source>
        <dbReference type="ARBA" id="ARBA00023242"/>
    </source>
</evidence>
<gene>
    <name evidence="10" type="ORF">ONZ51_g12437</name>
</gene>
<dbReference type="Gene3D" id="2.40.50.140">
    <property type="entry name" value="Nucleic acid-binding proteins"/>
    <property type="match status" value="1"/>
</dbReference>
<dbReference type="PANTHER" id="PTHR13989">
    <property type="entry name" value="REPLICATION PROTEIN A-RELATED"/>
    <property type="match status" value="1"/>
</dbReference>
<dbReference type="InterPro" id="IPR012340">
    <property type="entry name" value="NA-bd_OB-fold"/>
</dbReference>
<evidence type="ECO:0000256" key="9">
    <source>
        <dbReference type="SAM" id="MobiDB-lite"/>
    </source>
</evidence>
<evidence type="ECO:0000256" key="6">
    <source>
        <dbReference type="ARBA" id="ARBA00023125"/>
    </source>
</evidence>
<feature type="compositionally biased region" description="Basic and acidic residues" evidence="9">
    <location>
        <begin position="478"/>
        <end position="489"/>
    </location>
</feature>
<comment type="caution">
    <text evidence="10">The sequence shown here is derived from an EMBL/GenBank/DDBJ whole genome shotgun (WGS) entry which is preliminary data.</text>
</comment>
<organism evidence="10 11">
    <name type="scientific">Trametes cubensis</name>
    <dbReference type="NCBI Taxonomy" id="1111947"/>
    <lineage>
        <taxon>Eukaryota</taxon>
        <taxon>Fungi</taxon>
        <taxon>Dikarya</taxon>
        <taxon>Basidiomycota</taxon>
        <taxon>Agaricomycotina</taxon>
        <taxon>Agaricomycetes</taxon>
        <taxon>Polyporales</taxon>
        <taxon>Polyporaceae</taxon>
        <taxon>Trametes</taxon>
    </lineage>
</organism>
<comment type="subcellular location">
    <subcellularLocation>
        <location evidence="2">Chromosome</location>
        <location evidence="2">Telomere</location>
    </subcellularLocation>
    <subcellularLocation>
        <location evidence="1">Nucleus</location>
    </subcellularLocation>
</comment>
<name>A0AAD7X3J8_9APHY</name>
<keyword evidence="6" id="KW-0238">DNA-binding</keyword>
<proteinExistence type="predicted"/>